<accession>A0A098ME12</accession>
<dbReference type="InterPro" id="IPR029478">
    <property type="entry name" value="TM1586_NiRdase"/>
</dbReference>
<evidence type="ECO:0000256" key="2">
    <source>
        <dbReference type="ARBA" id="ARBA00007118"/>
    </source>
</evidence>
<dbReference type="STRING" id="268407.PWYN_13655"/>
<reference evidence="7 8" key="1">
    <citation type="submission" date="2014-08" db="EMBL/GenBank/DDBJ databases">
        <authorList>
            <person name="den Bakker H.C."/>
        </authorList>
    </citation>
    <scope>NUCLEOTIDE SEQUENCE [LARGE SCALE GENOMIC DNA]</scope>
    <source>
        <strain evidence="7 8">DSM 18334</strain>
    </source>
</reference>
<dbReference type="InterPro" id="IPR000415">
    <property type="entry name" value="Nitroreductase-like"/>
</dbReference>
<dbReference type="EMBL" id="JQCR01000002">
    <property type="protein sequence ID" value="KGE20261.1"/>
    <property type="molecule type" value="Genomic_DNA"/>
</dbReference>
<dbReference type="Pfam" id="PF14512">
    <property type="entry name" value="TM1586_NiRdase"/>
    <property type="match status" value="1"/>
</dbReference>
<dbReference type="SUPFAM" id="SSF55469">
    <property type="entry name" value="FMN-dependent nitroreductase-like"/>
    <property type="match status" value="2"/>
</dbReference>
<keyword evidence="4" id="KW-0288">FMN</keyword>
<protein>
    <submittedName>
        <fullName evidence="7">Nitroreductase</fullName>
    </submittedName>
</protein>
<dbReference type="RefSeq" id="WP_036652352.1">
    <property type="nucleotide sequence ID" value="NZ_JQCR01000002.1"/>
</dbReference>
<proteinExistence type="inferred from homology"/>
<evidence type="ECO:0000313" key="8">
    <source>
        <dbReference type="Proteomes" id="UP000029734"/>
    </source>
</evidence>
<organism evidence="7 8">
    <name type="scientific">Paenibacillus wynnii</name>
    <dbReference type="NCBI Taxonomy" id="268407"/>
    <lineage>
        <taxon>Bacteria</taxon>
        <taxon>Bacillati</taxon>
        <taxon>Bacillota</taxon>
        <taxon>Bacilli</taxon>
        <taxon>Bacillales</taxon>
        <taxon>Paenibacillaceae</taxon>
        <taxon>Paenibacillus</taxon>
    </lineage>
</organism>
<dbReference type="Gene3D" id="3.40.109.10">
    <property type="entry name" value="NADH Oxidase"/>
    <property type="match status" value="1"/>
</dbReference>
<evidence type="ECO:0000256" key="4">
    <source>
        <dbReference type="ARBA" id="ARBA00022643"/>
    </source>
</evidence>
<evidence type="ECO:0000256" key="1">
    <source>
        <dbReference type="ARBA" id="ARBA00001917"/>
    </source>
</evidence>
<dbReference type="OrthoDB" id="9814075at2"/>
<gene>
    <name evidence="7" type="ORF">PWYN_13655</name>
</gene>
<feature type="domain" description="Putative nitroreductase TM1586" evidence="6">
    <location>
        <begin position="5"/>
        <end position="252"/>
    </location>
</feature>
<evidence type="ECO:0000313" key="7">
    <source>
        <dbReference type="EMBL" id="KGE20261.1"/>
    </source>
</evidence>
<dbReference type="Proteomes" id="UP000029734">
    <property type="component" value="Unassembled WGS sequence"/>
</dbReference>
<name>A0A098ME12_9BACL</name>
<evidence type="ECO:0000256" key="3">
    <source>
        <dbReference type="ARBA" id="ARBA00022630"/>
    </source>
</evidence>
<evidence type="ECO:0000259" key="6">
    <source>
        <dbReference type="Pfam" id="PF14512"/>
    </source>
</evidence>
<comment type="cofactor">
    <cofactor evidence="1">
        <name>FMN</name>
        <dbReference type="ChEBI" id="CHEBI:58210"/>
    </cofactor>
</comment>
<dbReference type="PANTHER" id="PTHR43673:SF2">
    <property type="entry name" value="NITROREDUCTASE"/>
    <property type="match status" value="1"/>
</dbReference>
<evidence type="ECO:0000256" key="5">
    <source>
        <dbReference type="ARBA" id="ARBA00023002"/>
    </source>
</evidence>
<comment type="caution">
    <text evidence="7">The sequence shown here is derived from an EMBL/GenBank/DDBJ whole genome shotgun (WGS) entry which is preliminary data.</text>
</comment>
<dbReference type="GO" id="GO:0016491">
    <property type="term" value="F:oxidoreductase activity"/>
    <property type="evidence" value="ECO:0007669"/>
    <property type="project" value="UniProtKB-KW"/>
</dbReference>
<dbReference type="AlphaFoldDB" id="A0A098ME12"/>
<dbReference type="PANTHER" id="PTHR43673">
    <property type="entry name" value="NAD(P)H NITROREDUCTASE YDGI-RELATED"/>
    <property type="match status" value="1"/>
</dbReference>
<dbReference type="eggNOG" id="COG0778">
    <property type="taxonomic scope" value="Bacteria"/>
</dbReference>
<keyword evidence="3" id="KW-0285">Flavoprotein</keyword>
<keyword evidence="5" id="KW-0560">Oxidoreductase</keyword>
<reference evidence="7 8" key="2">
    <citation type="submission" date="2014-10" db="EMBL/GenBank/DDBJ databases">
        <title>Comparative genomics of the Paenibacillus odorifer group.</title>
        <authorList>
            <person name="Tsai Y.-C."/>
            <person name="Martin N."/>
            <person name="Korlach J."/>
            <person name="Wiedmann M."/>
        </authorList>
    </citation>
    <scope>NUCLEOTIDE SEQUENCE [LARGE SCALE GENOMIC DNA]</scope>
    <source>
        <strain evidence="7 8">DSM 18334</strain>
    </source>
</reference>
<comment type="similarity">
    <text evidence="2">Belongs to the nitroreductase family.</text>
</comment>
<dbReference type="Gene3D" id="3.40.109.30">
    <property type="entry name" value="putative nitroreductase (tm1586), domain 2"/>
    <property type="match status" value="1"/>
</dbReference>
<keyword evidence="8" id="KW-1185">Reference proteome</keyword>
<sequence length="286" mass="32589">MGSSVIEIIEKRKSVRAYESTPIDPEVYNAVMDYLGQEENLTGPFGGKVNIEWIWAKGDDGGKGIKLGAYGLIQNPQAYLVGRIKNDKKALVEFGYVFHKLILFVTGLNLGTCWVGGTFNRNSFAREVHMEQDEIIPCITPIGYAREKQRFLDTTLRYVVKADNKKPWEELYYDSNFETKLAREEANALLTPLEMVRLGPSASNKQPWRLVLSEDRKAVHFYLIHTPNYSGNKLGFEMQRIDIGIAVCNFHLVCKELGTQGSWVMIDPQLKIKDQHTEYIASWMMA</sequence>